<name>A0ABY6HUY3_9ARCH</name>
<accession>A0ABY6HUY3</accession>
<dbReference type="CDD" id="cd00338">
    <property type="entry name" value="Ser_Recombinase"/>
    <property type="match status" value="1"/>
</dbReference>
<dbReference type="InterPro" id="IPR036162">
    <property type="entry name" value="Resolvase-like_N_sf"/>
</dbReference>
<dbReference type="Gene3D" id="3.40.50.1390">
    <property type="entry name" value="Resolvase, N-terminal catalytic domain"/>
    <property type="match status" value="1"/>
</dbReference>
<evidence type="ECO:0000259" key="1">
    <source>
        <dbReference type="PROSITE" id="PS51736"/>
    </source>
</evidence>
<protein>
    <recommendedName>
        <fullName evidence="1">Resolvase/invertase-type recombinase catalytic domain-containing protein</fullName>
    </recommendedName>
</protein>
<dbReference type="PROSITE" id="PS51736">
    <property type="entry name" value="RECOMBINASES_3"/>
    <property type="match status" value="1"/>
</dbReference>
<evidence type="ECO:0000313" key="3">
    <source>
        <dbReference type="Proteomes" id="UP001208689"/>
    </source>
</evidence>
<sequence length="227" mass="26904">MKKKIFAYYRISTEKQKKKNTQENQKIAIYNFVEGLDVEIVNEFEDLGISGADNDRPQFNLMLSKLNEVEGLVIYDLDRLTRDFEMGVNLMFMLKNSKKSLYIARTKDIKDFSDDSEQLMTIIKSWVSALERKKIKERQKIGIQRYKETKGRWGRKKSFGKYKNPEQFWKNYDIYRDLGISKTSCAKLLGVSRSTMNRRIEEREINKSKIKTTPINNKIKEWSEPKL</sequence>
<organism evidence="2 3">
    <name type="scientific">Candidatus Lokiarchaeum ossiferum</name>
    <dbReference type="NCBI Taxonomy" id="2951803"/>
    <lineage>
        <taxon>Archaea</taxon>
        <taxon>Promethearchaeati</taxon>
        <taxon>Promethearchaeota</taxon>
        <taxon>Promethearchaeia</taxon>
        <taxon>Promethearchaeales</taxon>
        <taxon>Promethearchaeaceae</taxon>
        <taxon>Candidatus Lokiarchaeum</taxon>
    </lineage>
</organism>
<dbReference type="SMART" id="SM00857">
    <property type="entry name" value="Resolvase"/>
    <property type="match status" value="1"/>
</dbReference>
<dbReference type="EMBL" id="CP104013">
    <property type="protein sequence ID" value="UYP46396.1"/>
    <property type="molecule type" value="Genomic_DNA"/>
</dbReference>
<dbReference type="SUPFAM" id="SSF53041">
    <property type="entry name" value="Resolvase-like"/>
    <property type="match status" value="1"/>
</dbReference>
<feature type="domain" description="Resolvase/invertase-type recombinase catalytic" evidence="1">
    <location>
        <begin position="4"/>
        <end position="150"/>
    </location>
</feature>
<dbReference type="Pfam" id="PF00239">
    <property type="entry name" value="Resolvase"/>
    <property type="match status" value="1"/>
</dbReference>
<gene>
    <name evidence="2" type="ORF">NEF87_002681</name>
</gene>
<dbReference type="InterPro" id="IPR050639">
    <property type="entry name" value="SSR_resolvase"/>
</dbReference>
<dbReference type="Proteomes" id="UP001208689">
    <property type="component" value="Chromosome"/>
</dbReference>
<dbReference type="InterPro" id="IPR006119">
    <property type="entry name" value="Resolv_N"/>
</dbReference>
<evidence type="ECO:0000313" key="2">
    <source>
        <dbReference type="EMBL" id="UYP46396.1"/>
    </source>
</evidence>
<keyword evidence="3" id="KW-1185">Reference proteome</keyword>
<proteinExistence type="predicted"/>
<dbReference type="PANTHER" id="PTHR30461">
    <property type="entry name" value="DNA-INVERTASE FROM LAMBDOID PROPHAGE"/>
    <property type="match status" value="1"/>
</dbReference>
<reference evidence="2" key="1">
    <citation type="submission" date="2022-09" db="EMBL/GenBank/DDBJ databases">
        <title>Actin cytoskeleton and complex cell architecture in an #Asgard archaeon.</title>
        <authorList>
            <person name="Ponce Toledo R.I."/>
            <person name="Schleper C."/>
            <person name="Rodrigues Oliveira T."/>
            <person name="Wollweber F."/>
            <person name="Xu J."/>
            <person name="Rittmann S."/>
            <person name="Klingl A."/>
            <person name="Pilhofer M."/>
        </authorList>
    </citation>
    <scope>NUCLEOTIDE SEQUENCE</scope>
    <source>
        <strain evidence="2">B-35</strain>
    </source>
</reference>
<dbReference type="PANTHER" id="PTHR30461:SF19">
    <property type="entry name" value="SITE-SPECIFIC RECOMBINASE RESOLVASE FAMILY"/>
    <property type="match status" value="1"/>
</dbReference>